<gene>
    <name evidence="2" type="ORF">CH360_09025</name>
    <name evidence="3" type="ORF">CH373_11210</name>
</gene>
<dbReference type="InterPro" id="IPR037523">
    <property type="entry name" value="VOC_core"/>
</dbReference>
<dbReference type="InterPro" id="IPR004360">
    <property type="entry name" value="Glyas_Fos-R_dOase_dom"/>
</dbReference>
<comment type="caution">
    <text evidence="3">The sequence shown here is derived from an EMBL/GenBank/DDBJ whole genome shotgun (WGS) entry which is preliminary data.</text>
</comment>
<dbReference type="SUPFAM" id="SSF54593">
    <property type="entry name" value="Glyoxalase/Bleomycin resistance protein/Dihydroxybiphenyl dioxygenase"/>
    <property type="match status" value="1"/>
</dbReference>
<dbReference type="Gene3D" id="3.10.180.10">
    <property type="entry name" value="2,3-Dihydroxybiphenyl 1,2-Dioxygenase, domain 1"/>
    <property type="match status" value="1"/>
</dbReference>
<evidence type="ECO:0000259" key="1">
    <source>
        <dbReference type="PROSITE" id="PS51819"/>
    </source>
</evidence>
<dbReference type="RefSeq" id="WP_100713710.1">
    <property type="nucleotide sequence ID" value="NZ_NPDY01000007.1"/>
</dbReference>
<dbReference type="Proteomes" id="UP000231990">
    <property type="component" value="Unassembled WGS sequence"/>
</dbReference>
<evidence type="ECO:0000313" key="5">
    <source>
        <dbReference type="Proteomes" id="UP000231990"/>
    </source>
</evidence>
<evidence type="ECO:0000313" key="2">
    <source>
        <dbReference type="EMBL" id="PJZ69729.1"/>
    </source>
</evidence>
<feature type="domain" description="VOC" evidence="1">
    <location>
        <begin position="6"/>
        <end position="121"/>
    </location>
</feature>
<dbReference type="Proteomes" id="UP000231962">
    <property type="component" value="Unassembled WGS sequence"/>
</dbReference>
<dbReference type="EMBL" id="NPDY01000007">
    <property type="protein sequence ID" value="PJZ69729.1"/>
    <property type="molecule type" value="Genomic_DNA"/>
</dbReference>
<dbReference type="InterPro" id="IPR051332">
    <property type="entry name" value="Fosfomycin_Res_Enzymes"/>
</dbReference>
<dbReference type="Pfam" id="PF00903">
    <property type="entry name" value="Glyoxalase"/>
    <property type="match status" value="1"/>
</dbReference>
<organism evidence="3 5">
    <name type="scientific">Leptospira perolatii</name>
    <dbReference type="NCBI Taxonomy" id="2023191"/>
    <lineage>
        <taxon>Bacteria</taxon>
        <taxon>Pseudomonadati</taxon>
        <taxon>Spirochaetota</taxon>
        <taxon>Spirochaetia</taxon>
        <taxon>Leptospirales</taxon>
        <taxon>Leptospiraceae</taxon>
        <taxon>Leptospira</taxon>
    </lineage>
</organism>
<accession>A0A2M9ZLU6</accession>
<reference evidence="4 5" key="1">
    <citation type="submission" date="2017-07" db="EMBL/GenBank/DDBJ databases">
        <title>Leptospira spp. isolated from tropical soils.</title>
        <authorList>
            <person name="Thibeaux R."/>
            <person name="Iraola G."/>
            <person name="Ferres I."/>
            <person name="Bierque E."/>
            <person name="Girault D."/>
            <person name="Soupe-Gilbert M.-E."/>
            <person name="Picardeau M."/>
            <person name="Goarant C."/>
        </authorList>
    </citation>
    <scope>NUCLEOTIDE SEQUENCE [LARGE SCALE GENOMIC DNA]</scope>
    <source>
        <strain evidence="3 5">FH1-B-B1</strain>
        <strain evidence="2 4">FH1-B-C1</strain>
    </source>
</reference>
<dbReference type="OrthoDB" id="9795618at2"/>
<protein>
    <recommendedName>
        <fullName evidence="1">VOC domain-containing protein</fullName>
    </recommendedName>
</protein>
<name>A0A2M9ZLU6_9LEPT</name>
<evidence type="ECO:0000313" key="4">
    <source>
        <dbReference type="Proteomes" id="UP000231962"/>
    </source>
</evidence>
<dbReference type="InterPro" id="IPR029068">
    <property type="entry name" value="Glyas_Bleomycin-R_OHBP_Dase"/>
</dbReference>
<dbReference type="AlphaFoldDB" id="A0A2M9ZLU6"/>
<dbReference type="PROSITE" id="PS51819">
    <property type="entry name" value="VOC"/>
    <property type="match status" value="1"/>
</dbReference>
<evidence type="ECO:0000313" key="3">
    <source>
        <dbReference type="EMBL" id="PJZ73056.1"/>
    </source>
</evidence>
<dbReference type="PANTHER" id="PTHR36113">
    <property type="entry name" value="LYASE, PUTATIVE-RELATED-RELATED"/>
    <property type="match status" value="1"/>
</dbReference>
<sequence>MVKTYGLTHLAMNVKDLRKSFHFYHSLFGVEEVYSTSDRIEFRTPGAKDVIDLLQGDSQSGTMGGLEHIGFRLIDPRDFEPVVAQVEPAGGRILEQGEFAPGCPYAYVADPDGYVLEIWFEP</sequence>
<dbReference type="EMBL" id="NPDZ01000006">
    <property type="protein sequence ID" value="PJZ73056.1"/>
    <property type="molecule type" value="Genomic_DNA"/>
</dbReference>
<keyword evidence="4" id="KW-1185">Reference proteome</keyword>
<dbReference type="PANTHER" id="PTHR36113:SF1">
    <property type="entry name" value="GLYOXALASE_BLEOMYCIN RESISTANCE PROTEIN_DIOXYGENASE"/>
    <property type="match status" value="1"/>
</dbReference>
<proteinExistence type="predicted"/>